<protein>
    <submittedName>
        <fullName evidence="1">Uncharacterized protein</fullName>
    </submittedName>
</protein>
<keyword evidence="2" id="KW-1185">Reference proteome</keyword>
<dbReference type="RefSeq" id="WP_378929327.1">
    <property type="nucleotide sequence ID" value="NZ_JBHLVO010000001.1"/>
</dbReference>
<proteinExistence type="predicted"/>
<dbReference type="EMBL" id="JBHLVO010000001">
    <property type="protein sequence ID" value="MFC0269928.1"/>
    <property type="molecule type" value="Genomic_DNA"/>
</dbReference>
<organism evidence="1 2">
    <name type="scientific">Metabacillus herbersteinensis</name>
    <dbReference type="NCBI Taxonomy" id="283816"/>
    <lineage>
        <taxon>Bacteria</taxon>
        <taxon>Bacillati</taxon>
        <taxon>Bacillota</taxon>
        <taxon>Bacilli</taxon>
        <taxon>Bacillales</taxon>
        <taxon>Bacillaceae</taxon>
        <taxon>Metabacillus</taxon>
    </lineage>
</organism>
<reference evidence="1 2" key="1">
    <citation type="submission" date="2024-09" db="EMBL/GenBank/DDBJ databases">
        <authorList>
            <person name="Sun Q."/>
            <person name="Mori K."/>
        </authorList>
    </citation>
    <scope>NUCLEOTIDE SEQUENCE [LARGE SCALE GENOMIC DNA]</scope>
    <source>
        <strain evidence="1 2">CCM 7228</strain>
    </source>
</reference>
<evidence type="ECO:0000313" key="2">
    <source>
        <dbReference type="Proteomes" id="UP001589854"/>
    </source>
</evidence>
<accession>A0ABV6G8F7</accession>
<dbReference type="Proteomes" id="UP001589854">
    <property type="component" value="Unassembled WGS sequence"/>
</dbReference>
<sequence length="70" mass="7967">MYKKHCNRCFQPSFSSYAGGEWICPICTNDLTTRKAVIASNRTDLTSNYAKYQDQKEVSCKKNSSVSYQA</sequence>
<gene>
    <name evidence="1" type="ORF">ACFFIX_00455</name>
</gene>
<evidence type="ECO:0000313" key="1">
    <source>
        <dbReference type="EMBL" id="MFC0269928.1"/>
    </source>
</evidence>
<comment type="caution">
    <text evidence="1">The sequence shown here is derived from an EMBL/GenBank/DDBJ whole genome shotgun (WGS) entry which is preliminary data.</text>
</comment>
<name>A0ABV6G8F7_9BACI</name>